<keyword evidence="6 8" id="KW-0472">Membrane</keyword>
<keyword evidence="4 8" id="KW-0812">Transmembrane</keyword>
<feature type="region of interest" description="Disordered" evidence="7">
    <location>
        <begin position="314"/>
        <end position="334"/>
    </location>
</feature>
<evidence type="ECO:0000256" key="2">
    <source>
        <dbReference type="ARBA" id="ARBA00006464"/>
    </source>
</evidence>
<accession>A0A5C5RJM2</accession>
<comment type="subcellular location">
    <subcellularLocation>
        <location evidence="1">Membrane</location>
        <topology evidence="1">Multi-pass membrane protein</topology>
    </subcellularLocation>
</comment>
<keyword evidence="3 10" id="KW-0808">Transferase</keyword>
<keyword evidence="11" id="KW-1185">Reference proteome</keyword>
<feature type="transmembrane region" description="Helical" evidence="8">
    <location>
        <begin position="169"/>
        <end position="186"/>
    </location>
</feature>
<feature type="transmembrane region" description="Helical" evidence="8">
    <location>
        <begin position="341"/>
        <end position="365"/>
    </location>
</feature>
<dbReference type="InterPro" id="IPR003362">
    <property type="entry name" value="Bact_transf"/>
</dbReference>
<feature type="transmembrane region" description="Helical" evidence="8">
    <location>
        <begin position="145"/>
        <end position="163"/>
    </location>
</feature>
<feature type="transmembrane region" description="Helical" evidence="8">
    <location>
        <begin position="80"/>
        <end position="100"/>
    </location>
</feature>
<sequence>MRIADGCEERDMSIDVSATTPARPAEALPVTVLASEPRRAPAVAPIPPATSPGEVASPAPATAPARAVAQAHRALLARRIAVADAVVAGAASAAGFVVGYEMGESAPELAALAIGVNLLWFLRLWRSRPLSVPLLRLGPPELRRVLSTAQLVYGPLLILALLFPQLLPHSLFFASAPVAVLGALLVRLRFRRRAAAVAPVPTLVVGGFASASASVRGLLADETAGAQVVGACLPANDAVLVDVLEVSGVRVPVVGTDRTVLEAVRATGAGLVVLTATDALGPDDVRELLWSLAADGVELVVTAALPDVAGTRMTSGSVGRTPMTHVAAPRPDRSHGAGKRLLDLTVATVGLLATAPVMLAIAAAVKLDSRGPVFYRAERVGAGGETFAMIKFRSMYVDADARRAVLAEENMGAGPLFKVKNDPRVTRVGRFIRRYSLDELPQFFNVLGGSMSVVGPRPALAHEVEQYPPVMLRRMLVKPGVTGAWQVSGRSDLSWDESIRIDVGYVENWSLGTDVGIIARTVRTVLTSDGAY</sequence>
<protein>
    <submittedName>
        <fullName evidence="10">Sugar transferase</fullName>
    </submittedName>
</protein>
<evidence type="ECO:0000259" key="9">
    <source>
        <dbReference type="Pfam" id="PF02397"/>
    </source>
</evidence>
<feature type="domain" description="Bacterial sugar transferase" evidence="9">
    <location>
        <begin position="339"/>
        <end position="526"/>
    </location>
</feature>
<dbReference type="InterPro" id="IPR017475">
    <property type="entry name" value="EPS_sugar_tfrase"/>
</dbReference>
<evidence type="ECO:0000256" key="3">
    <source>
        <dbReference type="ARBA" id="ARBA00022679"/>
    </source>
</evidence>
<evidence type="ECO:0000313" key="10">
    <source>
        <dbReference type="EMBL" id="TWS22824.1"/>
    </source>
</evidence>
<evidence type="ECO:0000256" key="7">
    <source>
        <dbReference type="SAM" id="MobiDB-lite"/>
    </source>
</evidence>
<dbReference type="GO" id="GO:0016020">
    <property type="term" value="C:membrane"/>
    <property type="evidence" value="ECO:0007669"/>
    <property type="project" value="UniProtKB-SubCell"/>
</dbReference>
<keyword evidence="5 8" id="KW-1133">Transmembrane helix</keyword>
<evidence type="ECO:0000256" key="5">
    <source>
        <dbReference type="ARBA" id="ARBA00022989"/>
    </source>
</evidence>
<dbReference type="EMBL" id="VIGV01000006">
    <property type="protein sequence ID" value="TWS22824.1"/>
    <property type="molecule type" value="Genomic_DNA"/>
</dbReference>
<gene>
    <name evidence="10" type="ORF">FK268_17615</name>
</gene>
<dbReference type="NCBIfam" id="TIGR03025">
    <property type="entry name" value="EPS_sugtrans"/>
    <property type="match status" value="1"/>
</dbReference>
<evidence type="ECO:0000256" key="8">
    <source>
        <dbReference type="SAM" id="Phobius"/>
    </source>
</evidence>
<proteinExistence type="inferred from homology"/>
<evidence type="ECO:0000313" key="11">
    <source>
        <dbReference type="Proteomes" id="UP000319792"/>
    </source>
</evidence>
<organism evidence="10 11">
    <name type="scientific">Tsukamurella sputi</name>
    <dbReference type="NCBI Taxonomy" id="2591848"/>
    <lineage>
        <taxon>Bacteria</taxon>
        <taxon>Bacillati</taxon>
        <taxon>Actinomycetota</taxon>
        <taxon>Actinomycetes</taxon>
        <taxon>Mycobacteriales</taxon>
        <taxon>Tsukamurellaceae</taxon>
        <taxon>Tsukamurella</taxon>
    </lineage>
</organism>
<dbReference type="AlphaFoldDB" id="A0A5C5RJM2"/>
<dbReference type="PANTHER" id="PTHR30576">
    <property type="entry name" value="COLANIC BIOSYNTHESIS UDP-GLUCOSE LIPID CARRIER TRANSFERASE"/>
    <property type="match status" value="1"/>
</dbReference>
<comment type="similarity">
    <text evidence="2">Belongs to the bacterial sugar transferase family.</text>
</comment>
<comment type="caution">
    <text evidence="10">The sequence shown here is derived from an EMBL/GenBank/DDBJ whole genome shotgun (WGS) entry which is preliminary data.</text>
</comment>
<reference evidence="10 11" key="1">
    <citation type="submission" date="2019-06" db="EMBL/GenBank/DDBJ databases">
        <authorList>
            <person name="Teng J.L.L."/>
            <person name="Lee H.H."/>
            <person name="Lau S.K.P."/>
            <person name="Woo P.C.Y."/>
        </authorList>
    </citation>
    <scope>NUCLEOTIDE SEQUENCE [LARGE SCALE GENOMIC DNA]</scope>
    <source>
        <strain evidence="10 11">HKU70</strain>
    </source>
</reference>
<feature type="transmembrane region" description="Helical" evidence="8">
    <location>
        <begin position="106"/>
        <end position="125"/>
    </location>
</feature>
<reference evidence="10 11" key="2">
    <citation type="submission" date="2019-08" db="EMBL/GenBank/DDBJ databases">
        <title>Tsukamurella conjunctivitidis sp. nov., Tsukamurella assacharolytica sp. nov. and Tsukamurella sputae sp. nov. isolated from patients with conjunctivitis, bacteraemia (lymphoma) and respiratory infection (sputum) in Hong Kong.</title>
        <authorList>
            <person name="Fok K.M.N."/>
            <person name="Fong J.Y.H."/>
        </authorList>
    </citation>
    <scope>NUCLEOTIDE SEQUENCE [LARGE SCALE GENOMIC DNA]</scope>
    <source>
        <strain evidence="10 11">HKU70</strain>
    </source>
</reference>
<name>A0A5C5RJM2_9ACTN</name>
<evidence type="ECO:0000256" key="4">
    <source>
        <dbReference type="ARBA" id="ARBA00022692"/>
    </source>
</evidence>
<dbReference type="GO" id="GO:0016780">
    <property type="term" value="F:phosphotransferase activity, for other substituted phosphate groups"/>
    <property type="evidence" value="ECO:0007669"/>
    <property type="project" value="TreeGrafter"/>
</dbReference>
<dbReference type="Proteomes" id="UP000319792">
    <property type="component" value="Unassembled WGS sequence"/>
</dbReference>
<evidence type="ECO:0000256" key="6">
    <source>
        <dbReference type="ARBA" id="ARBA00023136"/>
    </source>
</evidence>
<dbReference type="PANTHER" id="PTHR30576:SF10">
    <property type="entry name" value="SLL5057 PROTEIN"/>
    <property type="match status" value="1"/>
</dbReference>
<dbReference type="Pfam" id="PF02397">
    <property type="entry name" value="Bac_transf"/>
    <property type="match status" value="1"/>
</dbReference>
<evidence type="ECO:0000256" key="1">
    <source>
        <dbReference type="ARBA" id="ARBA00004141"/>
    </source>
</evidence>